<protein>
    <submittedName>
        <fullName evidence="2">Transglutaminase-like protein</fullName>
    </submittedName>
</protein>
<sequence>MTREVSAHITGQVGDGTRLVFAVAAVDNAGYDRFEEDLRITVDGRQLDVTEIRESHGGRLHTVTAPDSGEVVLDYRARIEGRSTVEPVRELELIEYLRPSRYCESDTLMPTAVAEFAQLRGTELLDAVTRFVHRELAYVSGWSRPTDGAVSTLLSRRGVCRDFAHLAIALLRARNVPARLVAVYAPGLTPMDFHAVAEAFVDGSWYLLDATRMAQRHQVVRISTGRDAADTAFLTAIDGPFTFGQLAVTATADGDWPADTGAADVVIG</sequence>
<name>A0ABQ1PK33_9MICC</name>
<dbReference type="PANTHER" id="PTHR33490:SF12">
    <property type="entry name" value="BLL5557 PROTEIN"/>
    <property type="match status" value="1"/>
</dbReference>
<dbReference type="SUPFAM" id="SSF54001">
    <property type="entry name" value="Cysteine proteinases"/>
    <property type="match status" value="1"/>
</dbReference>
<dbReference type="InterPro" id="IPR002931">
    <property type="entry name" value="Transglutaminase-like"/>
</dbReference>
<comment type="caution">
    <text evidence="2">The sequence shown here is derived from an EMBL/GenBank/DDBJ whole genome shotgun (WGS) entry which is preliminary data.</text>
</comment>
<reference evidence="3" key="1">
    <citation type="journal article" date="2019" name="Int. J. Syst. Evol. Microbiol.">
        <title>The Global Catalogue of Microorganisms (GCM) 10K type strain sequencing project: providing services to taxonomists for standard genome sequencing and annotation.</title>
        <authorList>
            <consortium name="The Broad Institute Genomics Platform"/>
            <consortium name="The Broad Institute Genome Sequencing Center for Infectious Disease"/>
            <person name="Wu L."/>
            <person name="Ma J."/>
        </authorList>
    </citation>
    <scope>NUCLEOTIDE SEQUENCE [LARGE SCALE GENOMIC DNA]</scope>
    <source>
        <strain evidence="3">CGMCC 1.15480</strain>
    </source>
</reference>
<keyword evidence="3" id="KW-1185">Reference proteome</keyword>
<evidence type="ECO:0000259" key="1">
    <source>
        <dbReference type="SMART" id="SM00460"/>
    </source>
</evidence>
<dbReference type="SMART" id="SM00460">
    <property type="entry name" value="TGc"/>
    <property type="match status" value="1"/>
</dbReference>
<evidence type="ECO:0000313" key="2">
    <source>
        <dbReference type="EMBL" id="GGC98398.1"/>
    </source>
</evidence>
<proteinExistence type="predicted"/>
<dbReference type="PANTHER" id="PTHR33490">
    <property type="entry name" value="BLR5614 PROTEIN-RELATED"/>
    <property type="match status" value="1"/>
</dbReference>
<dbReference type="Gene3D" id="3.10.620.30">
    <property type="match status" value="1"/>
</dbReference>
<dbReference type="Gene3D" id="2.60.40.2250">
    <property type="match status" value="1"/>
</dbReference>
<dbReference type="EMBL" id="BMJI01000021">
    <property type="protein sequence ID" value="GGC98398.1"/>
    <property type="molecule type" value="Genomic_DNA"/>
</dbReference>
<accession>A0ABQ1PK33</accession>
<gene>
    <name evidence="2" type="ORF">GCM10011512_26650</name>
</gene>
<dbReference type="InterPro" id="IPR038765">
    <property type="entry name" value="Papain-like_cys_pep_sf"/>
</dbReference>
<dbReference type="RefSeq" id="WP_188668906.1">
    <property type="nucleotide sequence ID" value="NZ_BMJI01000021.1"/>
</dbReference>
<evidence type="ECO:0000313" key="3">
    <source>
        <dbReference type="Proteomes" id="UP000597761"/>
    </source>
</evidence>
<organism evidence="2 3">
    <name type="scientific">Tersicoccus solisilvae</name>
    <dbReference type="NCBI Taxonomy" id="1882339"/>
    <lineage>
        <taxon>Bacteria</taxon>
        <taxon>Bacillati</taxon>
        <taxon>Actinomycetota</taxon>
        <taxon>Actinomycetes</taxon>
        <taxon>Micrococcales</taxon>
        <taxon>Micrococcaceae</taxon>
        <taxon>Tersicoccus</taxon>
    </lineage>
</organism>
<feature type="domain" description="Transglutaminase-like" evidence="1">
    <location>
        <begin position="152"/>
        <end position="212"/>
    </location>
</feature>
<dbReference type="Pfam" id="PF01841">
    <property type="entry name" value="Transglut_core"/>
    <property type="match status" value="1"/>
</dbReference>
<dbReference type="Proteomes" id="UP000597761">
    <property type="component" value="Unassembled WGS sequence"/>
</dbReference>